<protein>
    <submittedName>
        <fullName evidence="2">Predicted protein</fullName>
    </submittedName>
</protein>
<evidence type="ECO:0000256" key="1">
    <source>
        <dbReference type="SAM" id="MobiDB-lite"/>
    </source>
</evidence>
<dbReference type="AlphaFoldDB" id="D6AJZ9"/>
<accession>D6AJZ9</accession>
<feature type="compositionally biased region" description="Low complexity" evidence="1">
    <location>
        <begin position="46"/>
        <end position="55"/>
    </location>
</feature>
<evidence type="ECO:0000313" key="3">
    <source>
        <dbReference type="Proteomes" id="UP000003986"/>
    </source>
</evidence>
<reference evidence="3" key="2">
    <citation type="submission" date="2008-12" db="EMBL/GenBank/DDBJ databases">
        <title>Annotation of Streptomyces roseosporus strain NRRL 15998.</title>
        <authorList>
            <consortium name="The Broad Institute Genome Sequencing Platform"/>
            <consortium name="Broad Institute Microbial Sequencing Center"/>
            <person name="Fischbach M."/>
            <person name="Ward D."/>
            <person name="Young S."/>
            <person name="Kodira C.D."/>
            <person name="Zeng Q."/>
            <person name="Koehrsen M."/>
            <person name="Godfrey P."/>
            <person name="Alvarado L."/>
            <person name="Berlin A.M."/>
            <person name="Borenstein D."/>
            <person name="Chen Z."/>
            <person name="Engels R."/>
            <person name="Freedman E."/>
            <person name="Gellesch M."/>
            <person name="Goldberg J."/>
            <person name="Griggs A."/>
            <person name="Gujja S."/>
            <person name="Heiman D.I."/>
            <person name="Hepburn T.A."/>
            <person name="Howarth C."/>
            <person name="Jen D."/>
            <person name="Larson L."/>
            <person name="Lewis B."/>
            <person name="Mehta T."/>
            <person name="Park D."/>
            <person name="Pearson M."/>
            <person name="Roberts A."/>
            <person name="Saif S."/>
            <person name="Shea T.D."/>
            <person name="Shenoy N."/>
            <person name="Sisk P."/>
            <person name="Stolte C."/>
            <person name="Sykes S.N."/>
            <person name="Walk T."/>
            <person name="White J."/>
            <person name="Yandava C."/>
            <person name="Straight P."/>
            <person name="Clardy J."/>
            <person name="Hung D."/>
            <person name="Kolter R."/>
            <person name="Mekalanos J."/>
            <person name="Walker S."/>
            <person name="Walsh C.T."/>
            <person name="Wieland B.L.C."/>
            <person name="Ilzarbe M."/>
            <person name="Galagan J."/>
            <person name="Nusbaum C."/>
            <person name="Birren B."/>
        </authorList>
    </citation>
    <scope>NUCLEOTIDE SEQUENCE [LARGE SCALE GENOMIC DNA]</scope>
    <source>
        <strain evidence="3">NRRL 15998</strain>
    </source>
</reference>
<gene>
    <name evidence="2" type="ORF">SSGG_06725</name>
</gene>
<name>D6AJZ9_STRFL</name>
<evidence type="ECO:0000313" key="2">
    <source>
        <dbReference type="EMBL" id="EFE79358.2"/>
    </source>
</evidence>
<feature type="region of interest" description="Disordered" evidence="1">
    <location>
        <begin position="46"/>
        <end position="65"/>
    </location>
</feature>
<reference evidence="3" key="1">
    <citation type="submission" date="2008-10" db="EMBL/GenBank/DDBJ databases">
        <authorList>
            <person name="Molnar K."/>
        </authorList>
    </citation>
    <scope>NUCLEOTIDE SEQUENCE [LARGE SCALE GENOMIC DNA]</scope>
    <source>
        <strain evidence="3">NRRL 15998</strain>
    </source>
</reference>
<dbReference type="Proteomes" id="UP000003986">
    <property type="component" value="Unassembled WGS sequence"/>
</dbReference>
<sequence length="229" mass="23521">MTRADARSSTPGRHLGNKEFTMRAISLTSLGLAALTALTATAVAGAAPADDAPATKPSRTASVHGSARVHYAFSPDDDIRFTIDAEAAPYSRPLPGLPQGLPTDARGTVSFRHVVAATGQIATARARVDCLVTGGGTATLTAVVTRSDVGPVGERLGFSVGEGRAGEPDRLGFSWGVANVDPEKTDEKGNVTAPRVGTCMAPAPFAPAVRGGFTVRHAELPPSPPAEMR</sequence>
<organism evidence="2 3">
    <name type="scientific">Streptomyces filamentosus NRRL 15998</name>
    <dbReference type="NCBI Taxonomy" id="457431"/>
    <lineage>
        <taxon>Bacteria</taxon>
        <taxon>Bacillati</taxon>
        <taxon>Actinomycetota</taxon>
        <taxon>Actinomycetes</taxon>
        <taxon>Kitasatosporales</taxon>
        <taxon>Streptomycetaceae</taxon>
        <taxon>Streptomyces</taxon>
    </lineage>
</organism>
<proteinExistence type="predicted"/>
<dbReference type="EMBL" id="DS999644">
    <property type="protein sequence ID" value="EFE79358.2"/>
    <property type="molecule type" value="Genomic_DNA"/>
</dbReference>